<name>A0A9W8XKR1_9PLEO</name>
<keyword evidence="2" id="KW-0732">Signal</keyword>
<dbReference type="AlphaFoldDB" id="A0A9W8XKR1"/>
<dbReference type="Proteomes" id="UP001140513">
    <property type="component" value="Unassembled WGS sequence"/>
</dbReference>
<evidence type="ECO:0000313" key="4">
    <source>
        <dbReference type="Proteomes" id="UP001140513"/>
    </source>
</evidence>
<evidence type="ECO:0000313" key="3">
    <source>
        <dbReference type="EMBL" id="KAJ4353279.1"/>
    </source>
</evidence>
<sequence length="426" mass="48255">MVSIYKAVLAAVVLIKGVFAADIIKISADGVRDPDPKYHPDMPRPLHRPDPHEEREHLDKPAEYYIKGAMESLYATCLARLCGHVVPAMCPEVWVHWWGQKQPLKCKCAFNGWKIDCPCDFETIHRQGSRYYGLQDDSDIVCSLYNHAELITDSRQSFKGPPHSYNDEDADNPFNPYHMTGDERARYLTNLSANGRCFPRVEPIYPLGVVDETVVKLAAIETCEQLRQQFGTGPDEMAIPPLLNYHERLFNNTDWITSAYWNTRFNKQYAIGVRVTADLDNNGHRNKSMAMDFVTCRERVYETAKCHLNPGNTSEPTGSGVSLFNDGGHILMIEVESRVLDGTETIWYPEKVRPLRPQPDYEEVQASTATAHVKETVWVTVSSKTAVKTGLPAITRTQTKFRYDFSRPAGSKVFRLTVTPTPIPNE</sequence>
<accession>A0A9W8XKR1</accession>
<comment type="caution">
    <text evidence="3">The sequence shown here is derived from an EMBL/GenBank/DDBJ whole genome shotgun (WGS) entry which is preliminary data.</text>
</comment>
<gene>
    <name evidence="3" type="ORF">N0V89_005006</name>
</gene>
<dbReference type="RefSeq" id="XP_056071053.1">
    <property type="nucleotide sequence ID" value="XM_056213786.1"/>
</dbReference>
<feature type="chain" id="PRO_5040882736" evidence="2">
    <location>
        <begin position="21"/>
        <end position="426"/>
    </location>
</feature>
<organism evidence="3 4">
    <name type="scientific">Didymosphaeria variabile</name>
    <dbReference type="NCBI Taxonomy" id="1932322"/>
    <lineage>
        <taxon>Eukaryota</taxon>
        <taxon>Fungi</taxon>
        <taxon>Dikarya</taxon>
        <taxon>Ascomycota</taxon>
        <taxon>Pezizomycotina</taxon>
        <taxon>Dothideomycetes</taxon>
        <taxon>Pleosporomycetidae</taxon>
        <taxon>Pleosporales</taxon>
        <taxon>Massarineae</taxon>
        <taxon>Didymosphaeriaceae</taxon>
        <taxon>Didymosphaeria</taxon>
    </lineage>
</organism>
<dbReference type="GeneID" id="80908536"/>
<protein>
    <submittedName>
        <fullName evidence="3">Uncharacterized protein</fullName>
    </submittedName>
</protein>
<dbReference type="EMBL" id="JAPEUX010000004">
    <property type="protein sequence ID" value="KAJ4353279.1"/>
    <property type="molecule type" value="Genomic_DNA"/>
</dbReference>
<evidence type="ECO:0000256" key="1">
    <source>
        <dbReference type="SAM" id="MobiDB-lite"/>
    </source>
</evidence>
<evidence type="ECO:0000256" key="2">
    <source>
        <dbReference type="SAM" id="SignalP"/>
    </source>
</evidence>
<reference evidence="3" key="1">
    <citation type="submission" date="2022-10" db="EMBL/GenBank/DDBJ databases">
        <title>Tapping the CABI collections for fungal endophytes: first genome assemblies for Collariella, Neodidymelliopsis, Ascochyta clinopodiicola, Didymella pomorum, Didymosphaeria variabile, Neocosmospora piperis and Neocucurbitaria cava.</title>
        <authorList>
            <person name="Hill R."/>
        </authorList>
    </citation>
    <scope>NUCLEOTIDE SEQUENCE</scope>
    <source>
        <strain evidence="3">IMI 356815</strain>
    </source>
</reference>
<feature type="region of interest" description="Disordered" evidence="1">
    <location>
        <begin position="34"/>
        <end position="55"/>
    </location>
</feature>
<keyword evidence="4" id="KW-1185">Reference proteome</keyword>
<feature type="signal peptide" evidence="2">
    <location>
        <begin position="1"/>
        <end position="20"/>
    </location>
</feature>
<proteinExistence type="predicted"/>